<evidence type="ECO:0000313" key="3">
    <source>
        <dbReference type="Proteomes" id="UP001476798"/>
    </source>
</evidence>
<accession>A0ABV0NC56</accession>
<reference evidence="2 3" key="1">
    <citation type="submission" date="2021-06" db="EMBL/GenBank/DDBJ databases">
        <authorList>
            <person name="Palmer J.M."/>
        </authorList>
    </citation>
    <scope>NUCLEOTIDE SEQUENCE [LARGE SCALE GENOMIC DNA]</scope>
    <source>
        <strain evidence="2 3">GA_2019</strain>
        <tissue evidence="2">Muscle</tissue>
    </source>
</reference>
<name>A0ABV0NC56_9TELE</name>
<organism evidence="2 3">
    <name type="scientific">Goodea atripinnis</name>
    <dbReference type="NCBI Taxonomy" id="208336"/>
    <lineage>
        <taxon>Eukaryota</taxon>
        <taxon>Metazoa</taxon>
        <taxon>Chordata</taxon>
        <taxon>Craniata</taxon>
        <taxon>Vertebrata</taxon>
        <taxon>Euteleostomi</taxon>
        <taxon>Actinopterygii</taxon>
        <taxon>Neopterygii</taxon>
        <taxon>Teleostei</taxon>
        <taxon>Neoteleostei</taxon>
        <taxon>Acanthomorphata</taxon>
        <taxon>Ovalentaria</taxon>
        <taxon>Atherinomorphae</taxon>
        <taxon>Cyprinodontiformes</taxon>
        <taxon>Goodeidae</taxon>
        <taxon>Goodea</taxon>
    </lineage>
</organism>
<evidence type="ECO:0000313" key="2">
    <source>
        <dbReference type="EMBL" id="MEQ2168970.1"/>
    </source>
</evidence>
<dbReference type="Gene3D" id="3.90.230.10">
    <property type="entry name" value="Creatinase/methionine aminopeptidase superfamily"/>
    <property type="match status" value="1"/>
</dbReference>
<keyword evidence="3" id="KW-1185">Reference proteome</keyword>
<proteinExistence type="predicted"/>
<dbReference type="Proteomes" id="UP001476798">
    <property type="component" value="Unassembled WGS sequence"/>
</dbReference>
<dbReference type="InterPro" id="IPR032416">
    <property type="entry name" value="Peptidase_M24_C"/>
</dbReference>
<sequence length="65" mass="7828">ENDKHRTAHRERVSSSFLHPPVCFLQKNWVNEYHRKCREVVGAELERQGRMEALQWLIRETQAII</sequence>
<feature type="non-terminal residue" evidence="2">
    <location>
        <position position="1"/>
    </location>
</feature>
<feature type="domain" description="Peptidase M24 C-terminal" evidence="1">
    <location>
        <begin position="26"/>
        <end position="64"/>
    </location>
</feature>
<dbReference type="EMBL" id="JAHRIO010031854">
    <property type="protein sequence ID" value="MEQ2168970.1"/>
    <property type="molecule type" value="Genomic_DNA"/>
</dbReference>
<protein>
    <recommendedName>
        <fullName evidence="1">Peptidase M24 C-terminal domain-containing protein</fullName>
    </recommendedName>
</protein>
<comment type="caution">
    <text evidence="2">The sequence shown here is derived from an EMBL/GenBank/DDBJ whole genome shotgun (WGS) entry which is preliminary data.</text>
</comment>
<gene>
    <name evidence="2" type="ORF">GOODEAATRI_020235</name>
</gene>
<evidence type="ECO:0000259" key="1">
    <source>
        <dbReference type="Pfam" id="PF16188"/>
    </source>
</evidence>
<dbReference type="Pfam" id="PF16188">
    <property type="entry name" value="Peptidase_M24_C"/>
    <property type="match status" value="1"/>
</dbReference>
<dbReference type="InterPro" id="IPR036005">
    <property type="entry name" value="Creatinase/aminopeptidase-like"/>
</dbReference>